<gene>
    <name evidence="2" type="ORF">BROFUL_02047</name>
</gene>
<dbReference type="PANTHER" id="PTHR13939">
    <property type="entry name" value="NICOTINAMIDE-NUCLEOTIDE AMIDOHYDROLASE PNCC"/>
    <property type="match status" value="1"/>
</dbReference>
<dbReference type="EMBL" id="LAQJ01000207">
    <property type="protein sequence ID" value="KKO19247.1"/>
    <property type="molecule type" value="Genomic_DNA"/>
</dbReference>
<proteinExistence type="predicted"/>
<sequence>MNANEPAHWAGVCGREKIEDDMTPAEIITIGTEIMTGQIINANARYIAEILTEKGIRVLFQTSVGDDQEALKSA</sequence>
<organism evidence="2 3">
    <name type="scientific">Candidatus Brocadia fulgida</name>
    <dbReference type="NCBI Taxonomy" id="380242"/>
    <lineage>
        <taxon>Bacteria</taxon>
        <taxon>Pseudomonadati</taxon>
        <taxon>Planctomycetota</taxon>
        <taxon>Candidatus Brocadiia</taxon>
        <taxon>Candidatus Brocadiales</taxon>
        <taxon>Candidatus Brocadiaceae</taxon>
        <taxon>Candidatus Brocadia</taxon>
    </lineage>
</organism>
<accession>A0A0M2UTV7</accession>
<protein>
    <submittedName>
        <fullName evidence="2">Competence/damage-inducible protein</fullName>
    </submittedName>
</protein>
<evidence type="ECO:0000259" key="1">
    <source>
        <dbReference type="Pfam" id="PF00994"/>
    </source>
</evidence>
<dbReference type="AlphaFoldDB" id="A0A0M2UTV7"/>
<dbReference type="Proteomes" id="UP000034954">
    <property type="component" value="Unassembled WGS sequence"/>
</dbReference>
<evidence type="ECO:0000313" key="2">
    <source>
        <dbReference type="EMBL" id="KKO19247.1"/>
    </source>
</evidence>
<comment type="caution">
    <text evidence="2">The sequence shown here is derived from an EMBL/GenBank/DDBJ whole genome shotgun (WGS) entry which is preliminary data.</text>
</comment>
<name>A0A0M2UTV7_9BACT</name>
<dbReference type="Pfam" id="PF00994">
    <property type="entry name" value="MoCF_biosynth"/>
    <property type="match status" value="1"/>
</dbReference>
<reference evidence="2 3" key="1">
    <citation type="journal article" date="2013" name="BMC Microbiol.">
        <title>Identification of the type II cytochrome c maturation pathway in anammox bacteria by comparative genomics.</title>
        <authorList>
            <person name="Ferousi C."/>
            <person name="Speth D.R."/>
            <person name="Reimann J."/>
            <person name="Op den Camp H.J."/>
            <person name="Allen J.W."/>
            <person name="Keltjens J.T."/>
            <person name="Jetten M.S."/>
        </authorList>
    </citation>
    <scope>NUCLEOTIDE SEQUENCE [LARGE SCALE GENOMIC DNA]</scope>
    <source>
        <strain evidence="2">RU1</strain>
    </source>
</reference>
<keyword evidence="3" id="KW-1185">Reference proteome</keyword>
<dbReference type="InterPro" id="IPR001453">
    <property type="entry name" value="MoaB/Mog_dom"/>
</dbReference>
<feature type="domain" description="MoaB/Mog" evidence="1">
    <location>
        <begin position="26"/>
        <end position="74"/>
    </location>
</feature>
<evidence type="ECO:0000313" key="3">
    <source>
        <dbReference type="Proteomes" id="UP000034954"/>
    </source>
</evidence>
<dbReference type="InterPro" id="IPR036425">
    <property type="entry name" value="MoaB/Mog-like_dom_sf"/>
</dbReference>
<dbReference type="Gene3D" id="3.40.980.10">
    <property type="entry name" value="MoaB/Mog-like domain"/>
    <property type="match status" value="1"/>
</dbReference>
<dbReference type="PANTHER" id="PTHR13939:SF0">
    <property type="entry name" value="NMN AMIDOHYDROLASE-LIKE PROTEIN YFAY"/>
    <property type="match status" value="1"/>
</dbReference>
<dbReference type="SUPFAM" id="SSF53218">
    <property type="entry name" value="Molybdenum cofactor biosynthesis proteins"/>
    <property type="match status" value="1"/>
</dbReference>
<dbReference type="InterPro" id="IPR050101">
    <property type="entry name" value="CinA"/>
</dbReference>